<dbReference type="Proteomes" id="UP000242972">
    <property type="component" value="Unassembled WGS sequence"/>
</dbReference>
<evidence type="ECO:0000313" key="1">
    <source>
        <dbReference type="EMBL" id="PSR27566.1"/>
    </source>
</evidence>
<accession>A0A2T2WZC8</accession>
<dbReference type="InterPro" id="IPR025855">
    <property type="entry name" value="Replic_Relax"/>
</dbReference>
<organism evidence="1 2">
    <name type="scientific">Sulfobacillus benefaciens</name>
    <dbReference type="NCBI Taxonomy" id="453960"/>
    <lineage>
        <taxon>Bacteria</taxon>
        <taxon>Bacillati</taxon>
        <taxon>Bacillota</taxon>
        <taxon>Clostridia</taxon>
        <taxon>Eubacteriales</taxon>
        <taxon>Clostridiales Family XVII. Incertae Sedis</taxon>
        <taxon>Sulfobacillus</taxon>
    </lineage>
</organism>
<dbReference type="SUPFAM" id="SSF46785">
    <property type="entry name" value="Winged helix' DNA-binding domain"/>
    <property type="match status" value="1"/>
</dbReference>
<dbReference type="InterPro" id="IPR036390">
    <property type="entry name" value="WH_DNA-bd_sf"/>
</dbReference>
<gene>
    <name evidence="1" type="ORF">C7B46_19400</name>
</gene>
<evidence type="ECO:0000313" key="2">
    <source>
        <dbReference type="Proteomes" id="UP000242972"/>
    </source>
</evidence>
<dbReference type="Pfam" id="PF13814">
    <property type="entry name" value="Replic_Relax"/>
    <property type="match status" value="1"/>
</dbReference>
<dbReference type="EMBL" id="PXYW01000108">
    <property type="protein sequence ID" value="PSR27566.1"/>
    <property type="molecule type" value="Genomic_DNA"/>
</dbReference>
<proteinExistence type="predicted"/>
<sequence>MAQRDMVPWQHQGTPLVSLDDIMGLTAHRNTLTEMDIRLLEALLRYNFLTAAQASRLWAAPLRTMDHRLKRLYQWGLVDRGPLPQSAQGGRQLVYALAQRGFAVLTRLEYPLAQDWTDDWQPKSETGSQRLSVMHELGRNEVCIAIAETAAAQGKPILDWEGSREAGQKFVANSAHHEWQRIYPDAVLMLSSMQPLFIEYERSGRDTKFQKKIRALRTYLVSGQWQTRYPREPWVVYAIPAGVGTQGVIGGSYGGMVAQAGMTGARNYLMLDEEAWTRGTWLATRSDGAVINFWDAITF</sequence>
<dbReference type="AlphaFoldDB" id="A0A2T2WZC8"/>
<reference evidence="1 2" key="1">
    <citation type="journal article" date="2014" name="BMC Genomics">
        <title>Comparison of environmental and isolate Sulfobacillus genomes reveals diverse carbon, sulfur, nitrogen, and hydrogen metabolisms.</title>
        <authorList>
            <person name="Justice N.B."/>
            <person name="Norman A."/>
            <person name="Brown C.T."/>
            <person name="Singh A."/>
            <person name="Thomas B.C."/>
            <person name="Banfield J.F."/>
        </authorList>
    </citation>
    <scope>NUCLEOTIDE SEQUENCE [LARGE SCALE GENOMIC DNA]</scope>
    <source>
        <strain evidence="1">AMDSBA4</strain>
    </source>
</reference>
<comment type="caution">
    <text evidence="1">The sequence shown here is derived from an EMBL/GenBank/DDBJ whole genome shotgun (WGS) entry which is preliminary data.</text>
</comment>
<protein>
    <submittedName>
        <fullName evidence="1">Uncharacterized protein</fullName>
    </submittedName>
</protein>
<name>A0A2T2WZC8_9FIRM</name>